<dbReference type="PROSITE" id="PS51257">
    <property type="entry name" value="PROKAR_LIPOPROTEIN"/>
    <property type="match status" value="1"/>
</dbReference>
<gene>
    <name evidence="1" type="ORF">LCGC14_1517780</name>
</gene>
<comment type="caution">
    <text evidence="1">The sequence shown here is derived from an EMBL/GenBank/DDBJ whole genome shotgun (WGS) entry which is preliminary data.</text>
</comment>
<dbReference type="AlphaFoldDB" id="A0A0F9JKE0"/>
<name>A0A0F9JKE0_9ZZZZ</name>
<accession>A0A0F9JKE0</accession>
<organism evidence="1">
    <name type="scientific">marine sediment metagenome</name>
    <dbReference type="NCBI Taxonomy" id="412755"/>
    <lineage>
        <taxon>unclassified sequences</taxon>
        <taxon>metagenomes</taxon>
        <taxon>ecological metagenomes</taxon>
    </lineage>
</organism>
<reference evidence="1" key="1">
    <citation type="journal article" date="2015" name="Nature">
        <title>Complex archaea that bridge the gap between prokaryotes and eukaryotes.</title>
        <authorList>
            <person name="Spang A."/>
            <person name="Saw J.H."/>
            <person name="Jorgensen S.L."/>
            <person name="Zaremba-Niedzwiedzka K."/>
            <person name="Martijn J."/>
            <person name="Lind A.E."/>
            <person name="van Eijk R."/>
            <person name="Schleper C."/>
            <person name="Guy L."/>
            <person name="Ettema T.J."/>
        </authorList>
    </citation>
    <scope>NUCLEOTIDE SEQUENCE</scope>
</reference>
<evidence type="ECO:0000313" key="1">
    <source>
        <dbReference type="EMBL" id="KKM62826.1"/>
    </source>
</evidence>
<dbReference type="EMBL" id="LAZR01011219">
    <property type="protein sequence ID" value="KKM62826.1"/>
    <property type="molecule type" value="Genomic_DNA"/>
</dbReference>
<sequence>MSWMRLRGSTLIRAVVLGLLLAVVTLGSCNLFRIPISSGWRRPSAGTGSAVRAPGREVDEWLPVSLSCRRIERFGS</sequence>
<protein>
    <submittedName>
        <fullName evidence="1">Uncharacterized protein</fullName>
    </submittedName>
</protein>
<proteinExistence type="predicted"/>